<dbReference type="Proteomes" id="UP000190961">
    <property type="component" value="Unassembled WGS sequence"/>
</dbReference>
<evidence type="ECO:0000313" key="1">
    <source>
        <dbReference type="EMBL" id="SKC47686.1"/>
    </source>
</evidence>
<accession>A0A1T5J8P8</accession>
<keyword evidence="2" id="KW-1185">Reference proteome</keyword>
<sequence>MKKLSLEKMAKIEGGVGKMDDKTCSNLLEKMLITGMIGYGNLYMKYC</sequence>
<gene>
    <name evidence="1" type="ORF">SAMN05660236_0863</name>
</gene>
<protein>
    <submittedName>
        <fullName evidence="1">Uncharacterized protein</fullName>
    </submittedName>
</protein>
<name>A0A1T5J8P8_9BACT</name>
<dbReference type="EMBL" id="FUZU01000001">
    <property type="protein sequence ID" value="SKC47686.1"/>
    <property type="molecule type" value="Genomic_DNA"/>
</dbReference>
<organism evidence="1 2">
    <name type="scientific">Ohtaekwangia koreensis</name>
    <dbReference type="NCBI Taxonomy" id="688867"/>
    <lineage>
        <taxon>Bacteria</taxon>
        <taxon>Pseudomonadati</taxon>
        <taxon>Bacteroidota</taxon>
        <taxon>Cytophagia</taxon>
        <taxon>Cytophagales</taxon>
        <taxon>Fulvivirgaceae</taxon>
        <taxon>Ohtaekwangia</taxon>
    </lineage>
</organism>
<dbReference type="STRING" id="688867.SAMN05660236_0863"/>
<reference evidence="1 2" key="1">
    <citation type="submission" date="2017-02" db="EMBL/GenBank/DDBJ databases">
        <authorList>
            <person name="Peterson S.W."/>
        </authorList>
    </citation>
    <scope>NUCLEOTIDE SEQUENCE [LARGE SCALE GENOMIC DNA]</scope>
    <source>
        <strain evidence="1 2">DSM 25262</strain>
    </source>
</reference>
<dbReference type="AlphaFoldDB" id="A0A1T5J8P8"/>
<evidence type="ECO:0000313" key="2">
    <source>
        <dbReference type="Proteomes" id="UP000190961"/>
    </source>
</evidence>
<proteinExistence type="predicted"/>